<name>A0ACB9DNE2_ARCLA</name>
<organism evidence="1 2">
    <name type="scientific">Arctium lappa</name>
    <name type="common">Greater burdock</name>
    <name type="synonym">Lappa major</name>
    <dbReference type="NCBI Taxonomy" id="4217"/>
    <lineage>
        <taxon>Eukaryota</taxon>
        <taxon>Viridiplantae</taxon>
        <taxon>Streptophyta</taxon>
        <taxon>Embryophyta</taxon>
        <taxon>Tracheophyta</taxon>
        <taxon>Spermatophyta</taxon>
        <taxon>Magnoliopsida</taxon>
        <taxon>eudicotyledons</taxon>
        <taxon>Gunneridae</taxon>
        <taxon>Pentapetalae</taxon>
        <taxon>asterids</taxon>
        <taxon>campanulids</taxon>
        <taxon>Asterales</taxon>
        <taxon>Asteraceae</taxon>
        <taxon>Carduoideae</taxon>
        <taxon>Cardueae</taxon>
        <taxon>Arctiinae</taxon>
        <taxon>Arctium</taxon>
    </lineage>
</organism>
<keyword evidence="2" id="KW-1185">Reference proteome</keyword>
<evidence type="ECO:0000313" key="1">
    <source>
        <dbReference type="EMBL" id="KAI3748159.1"/>
    </source>
</evidence>
<dbReference type="EMBL" id="CM042049">
    <property type="protein sequence ID" value="KAI3748159.1"/>
    <property type="molecule type" value="Genomic_DNA"/>
</dbReference>
<accession>A0ACB9DNE2</accession>
<sequence length="526" mass="57583">MGSTFNPQILVEKLAKLNNSQQSIETLSHWCIFHMNKAKQVVETWARQFHSSPRDQRLAFLYLANDILQNSRRKGSEFVGEFWKVLPDALRDVIDNGDEFGRNSALRLVNILDERKVFGSRGQVLKEELVGRHLETSKRNGKHSGLKLKQPAGDALDKIVSGYQVIYGGQVNEDAVMSRCRNAISCVEKVDKEIGGDIRSAKVNGSGVADELKGQHATLRDCIEQLTTVESSRTNLVSYLREALQEQEIKLGQVRSQLQAAHTQSEKADNFCRQLLNNPNGIQSPSEQGRKETHPSKVQNYVPGTGEQSAPVMYTRQIPYGEQSEEDTKSAAAAVAAKLTASTSSAEMLTYVLSSLASEGVIGNSRKESPSNDYPLQKRTKINNDQPPPYIPSSQNAQPPVPPFPHPDSLQHGNSGRGGGIAKEPSHDQPPPPPSSPPPLPPMPPMQPYPVPPFMQSAGTVPYGHSTNQPPPPPMPLPGFPTMGPPVNGVSTYTPALPPDGYQNYQIEGGFYSQQSAMPMAPMSRQ</sequence>
<reference evidence="1 2" key="2">
    <citation type="journal article" date="2022" name="Mol. Ecol. Resour.">
        <title>The genomes of chicory, endive, great burdock and yacon provide insights into Asteraceae paleo-polyploidization history and plant inulin production.</title>
        <authorList>
            <person name="Fan W."/>
            <person name="Wang S."/>
            <person name="Wang H."/>
            <person name="Wang A."/>
            <person name="Jiang F."/>
            <person name="Liu H."/>
            <person name="Zhao H."/>
            <person name="Xu D."/>
            <person name="Zhang Y."/>
        </authorList>
    </citation>
    <scope>NUCLEOTIDE SEQUENCE [LARGE SCALE GENOMIC DNA]</scope>
    <source>
        <strain evidence="2">cv. Niubang</strain>
    </source>
</reference>
<protein>
    <submittedName>
        <fullName evidence="1">Uncharacterized protein</fullName>
    </submittedName>
</protein>
<reference evidence="2" key="1">
    <citation type="journal article" date="2022" name="Mol. Ecol. Resour.">
        <title>The genomes of chicory, endive, great burdock and yacon provide insights into Asteraceae palaeo-polyploidization history and plant inulin production.</title>
        <authorList>
            <person name="Fan W."/>
            <person name="Wang S."/>
            <person name="Wang H."/>
            <person name="Wang A."/>
            <person name="Jiang F."/>
            <person name="Liu H."/>
            <person name="Zhao H."/>
            <person name="Xu D."/>
            <person name="Zhang Y."/>
        </authorList>
    </citation>
    <scope>NUCLEOTIDE SEQUENCE [LARGE SCALE GENOMIC DNA]</scope>
    <source>
        <strain evidence="2">cv. Niubang</strain>
    </source>
</reference>
<evidence type="ECO:0000313" key="2">
    <source>
        <dbReference type="Proteomes" id="UP001055879"/>
    </source>
</evidence>
<dbReference type="Proteomes" id="UP001055879">
    <property type="component" value="Linkage Group LG03"/>
</dbReference>
<proteinExistence type="predicted"/>
<gene>
    <name evidence="1" type="ORF">L6452_11064</name>
</gene>
<comment type="caution">
    <text evidence="1">The sequence shown here is derived from an EMBL/GenBank/DDBJ whole genome shotgun (WGS) entry which is preliminary data.</text>
</comment>